<evidence type="ECO:0000259" key="2">
    <source>
        <dbReference type="PROSITE" id="PS51272"/>
    </source>
</evidence>
<name>A0A1H6USS7_9BACL</name>
<dbReference type="InterPro" id="IPR011081">
    <property type="entry name" value="Big_4"/>
</dbReference>
<organism evidence="3 4">
    <name type="scientific">Bhargavaea ginsengi</name>
    <dbReference type="NCBI Taxonomy" id="426757"/>
    <lineage>
        <taxon>Bacteria</taxon>
        <taxon>Bacillati</taxon>
        <taxon>Bacillota</taxon>
        <taxon>Bacilli</taxon>
        <taxon>Bacillales</taxon>
        <taxon>Caryophanaceae</taxon>
        <taxon>Bhargavaea</taxon>
    </lineage>
</organism>
<dbReference type="AlphaFoldDB" id="A0A1H6USS7"/>
<evidence type="ECO:0000256" key="1">
    <source>
        <dbReference type="SAM" id="SignalP"/>
    </source>
</evidence>
<dbReference type="PROSITE" id="PS51272">
    <property type="entry name" value="SLH"/>
    <property type="match status" value="2"/>
</dbReference>
<dbReference type="Pfam" id="PF07532">
    <property type="entry name" value="Big_4"/>
    <property type="match status" value="1"/>
</dbReference>
<dbReference type="OrthoDB" id="5845122at2"/>
<keyword evidence="4" id="KW-1185">Reference proteome</keyword>
<dbReference type="EMBL" id="FNZF01000001">
    <property type="protein sequence ID" value="SEI93724.1"/>
    <property type="molecule type" value="Genomic_DNA"/>
</dbReference>
<gene>
    <name evidence="3" type="ORF">SAMN04488127_0835</name>
</gene>
<dbReference type="Pfam" id="PF00395">
    <property type="entry name" value="SLH"/>
    <property type="match status" value="3"/>
</dbReference>
<dbReference type="InterPro" id="IPR001119">
    <property type="entry name" value="SLH_dom"/>
</dbReference>
<protein>
    <submittedName>
        <fullName evidence="3">S-layer homology domain-containing protein</fullName>
    </submittedName>
</protein>
<evidence type="ECO:0000313" key="3">
    <source>
        <dbReference type="EMBL" id="SEI93724.1"/>
    </source>
</evidence>
<feature type="signal peptide" evidence="1">
    <location>
        <begin position="1"/>
        <end position="25"/>
    </location>
</feature>
<reference evidence="4" key="1">
    <citation type="submission" date="2016-10" db="EMBL/GenBank/DDBJ databases">
        <authorList>
            <person name="Varghese N."/>
            <person name="Submissions S."/>
        </authorList>
    </citation>
    <scope>NUCLEOTIDE SEQUENCE [LARGE SCALE GENOMIC DNA]</scope>
    <source>
        <strain evidence="4">CGMCC 1.6763</strain>
    </source>
</reference>
<proteinExistence type="predicted"/>
<dbReference type="STRING" id="426757.SAMN04488127_0835"/>
<sequence length="295" mass="32133">MKGFAKWCAAAVLAAGALVPGVAAAKGYSDVSPEAEHSTNIFIAQEAGVMTGYPDGTFKPNMKLTRGQTIKALGKLELNRSGETLETYDYSGIQPFDDVPADHPDNELYKYSLIVRNAGIFDGDPNNHINPAPHISREQMAKVLVGAFGLKDIPNRIASIRDIGQAAAYFQDHILILSENQVTKVDTYRPKEHVSRAQFASFLVRAHDERVVNYAIESVDFPDTITLAVGEHPEPPTHLNVTLVNGVVTETPVFWDLRDLDTMTVGEYNVTGTVGDTGHTLEVNVIVEDPMGVSE</sequence>
<dbReference type="Proteomes" id="UP000199200">
    <property type="component" value="Unassembled WGS sequence"/>
</dbReference>
<evidence type="ECO:0000313" key="4">
    <source>
        <dbReference type="Proteomes" id="UP000199200"/>
    </source>
</evidence>
<keyword evidence="1" id="KW-0732">Signal</keyword>
<feature type="chain" id="PRO_5011559255" evidence="1">
    <location>
        <begin position="26"/>
        <end position="295"/>
    </location>
</feature>
<accession>A0A1H6USS7</accession>
<feature type="domain" description="SLH" evidence="2">
    <location>
        <begin position="24"/>
        <end position="87"/>
    </location>
</feature>
<dbReference type="RefSeq" id="WP_092050213.1">
    <property type="nucleotide sequence ID" value="NZ_FNZF01000001.1"/>
</dbReference>
<feature type="domain" description="SLH" evidence="2">
    <location>
        <begin position="92"/>
        <end position="158"/>
    </location>
</feature>